<organism evidence="1 2">
    <name type="scientific">Ooceraea biroi</name>
    <name type="common">Clonal raider ant</name>
    <name type="synonym">Cerapachys biroi</name>
    <dbReference type="NCBI Taxonomy" id="2015173"/>
    <lineage>
        <taxon>Eukaryota</taxon>
        <taxon>Metazoa</taxon>
        <taxon>Ecdysozoa</taxon>
        <taxon>Arthropoda</taxon>
        <taxon>Hexapoda</taxon>
        <taxon>Insecta</taxon>
        <taxon>Pterygota</taxon>
        <taxon>Neoptera</taxon>
        <taxon>Endopterygota</taxon>
        <taxon>Hymenoptera</taxon>
        <taxon>Apocrita</taxon>
        <taxon>Aculeata</taxon>
        <taxon>Formicoidea</taxon>
        <taxon>Formicidae</taxon>
        <taxon>Dorylinae</taxon>
        <taxon>Ooceraea</taxon>
    </lineage>
</organism>
<gene>
    <name evidence="1" type="ORF">X777_09358</name>
</gene>
<reference evidence="1 2" key="1">
    <citation type="journal article" date="2014" name="Curr. Biol.">
        <title>The genome of the clonal raider ant Cerapachys biroi.</title>
        <authorList>
            <person name="Oxley P.R."/>
            <person name="Ji L."/>
            <person name="Fetter-Pruneda I."/>
            <person name="McKenzie S.K."/>
            <person name="Li C."/>
            <person name="Hu H."/>
            <person name="Zhang G."/>
            <person name="Kronauer D.J."/>
        </authorList>
    </citation>
    <scope>NUCLEOTIDE SEQUENCE [LARGE SCALE GENOMIC DNA]</scope>
</reference>
<accession>A0A026X0E3</accession>
<dbReference type="AlphaFoldDB" id="A0A026X0E3"/>
<dbReference type="EMBL" id="KK107046">
    <property type="protein sequence ID" value="EZA61737.1"/>
    <property type="molecule type" value="Genomic_DNA"/>
</dbReference>
<name>A0A026X0E3_OOCBI</name>
<evidence type="ECO:0000313" key="2">
    <source>
        <dbReference type="Proteomes" id="UP000053097"/>
    </source>
</evidence>
<proteinExistence type="predicted"/>
<keyword evidence="2" id="KW-1185">Reference proteome</keyword>
<sequence>MERRSDSNITAISIQSIQRLMRELCAECLLIAPTPETLDEAGETSLASLGLVTHFVRQIGELDHVERQIEEKGLAGNAMHWWRQFVDVRLLREKRGILPVLVQTFVQRFFALGELVGAALLLLAILENAVSMGGVLRSLHAALQSVQVILQRSGKDLVVLERILKVLQRSLVQSHSFAPTVQNRQ</sequence>
<dbReference type="Proteomes" id="UP000053097">
    <property type="component" value="Unassembled WGS sequence"/>
</dbReference>
<protein>
    <submittedName>
        <fullName evidence="1">Uncharacterized protein</fullName>
    </submittedName>
</protein>
<evidence type="ECO:0000313" key="1">
    <source>
        <dbReference type="EMBL" id="EZA61737.1"/>
    </source>
</evidence>